<evidence type="ECO:0000259" key="2">
    <source>
        <dbReference type="PROSITE" id="PS51485"/>
    </source>
</evidence>
<sequence>MASAAAAVGMYRRDGDQQGRGSAAAAVLCLLLLIISSENTAVQAAAAVYSIDWSFSPKVINPLANGKTFRAGDTLLFKYSPGFHNVVEVDKATYDKCGTPPAKAKVYASGSDRVTLTKGQHYFICSFAGHCKAGMKISIFAA</sequence>
<feature type="signal peptide" evidence="1">
    <location>
        <begin position="1"/>
        <end position="44"/>
    </location>
</feature>
<dbReference type="InterPro" id="IPR008972">
    <property type="entry name" value="Cupredoxin"/>
</dbReference>
<dbReference type="InterPro" id="IPR041844">
    <property type="entry name" value="Plantacyanin"/>
</dbReference>
<name>A0A328D6M2_9ASTE</name>
<dbReference type="InterPro" id="IPR039391">
    <property type="entry name" value="Phytocyanin-like"/>
</dbReference>
<dbReference type="EMBL" id="NQVE01000200">
    <property type="protein sequence ID" value="RAL39573.1"/>
    <property type="molecule type" value="Genomic_DNA"/>
</dbReference>
<dbReference type="Gene3D" id="2.60.40.420">
    <property type="entry name" value="Cupredoxins - blue copper proteins"/>
    <property type="match status" value="1"/>
</dbReference>
<evidence type="ECO:0000313" key="4">
    <source>
        <dbReference type="Proteomes" id="UP000249390"/>
    </source>
</evidence>
<dbReference type="PANTHER" id="PTHR33021:SF377">
    <property type="entry name" value="OS02G0731400 PROTEIN"/>
    <property type="match status" value="1"/>
</dbReference>
<dbReference type="PANTHER" id="PTHR33021">
    <property type="entry name" value="BLUE COPPER PROTEIN"/>
    <property type="match status" value="1"/>
</dbReference>
<dbReference type="GO" id="GO:0005886">
    <property type="term" value="C:plasma membrane"/>
    <property type="evidence" value="ECO:0007669"/>
    <property type="project" value="TreeGrafter"/>
</dbReference>
<keyword evidence="1" id="KW-0732">Signal</keyword>
<organism evidence="3 4">
    <name type="scientific">Cuscuta australis</name>
    <dbReference type="NCBI Taxonomy" id="267555"/>
    <lineage>
        <taxon>Eukaryota</taxon>
        <taxon>Viridiplantae</taxon>
        <taxon>Streptophyta</taxon>
        <taxon>Embryophyta</taxon>
        <taxon>Tracheophyta</taxon>
        <taxon>Spermatophyta</taxon>
        <taxon>Magnoliopsida</taxon>
        <taxon>eudicotyledons</taxon>
        <taxon>Gunneridae</taxon>
        <taxon>Pentapetalae</taxon>
        <taxon>asterids</taxon>
        <taxon>lamiids</taxon>
        <taxon>Solanales</taxon>
        <taxon>Convolvulaceae</taxon>
        <taxon>Cuscuteae</taxon>
        <taxon>Cuscuta</taxon>
        <taxon>Cuscuta subgen. Grammica</taxon>
        <taxon>Cuscuta sect. Cleistogrammica</taxon>
    </lineage>
</organism>
<reference evidence="3 4" key="1">
    <citation type="submission" date="2018-06" db="EMBL/GenBank/DDBJ databases">
        <title>The Genome of Cuscuta australis (Dodder) Provides Insight into the Evolution of Plant Parasitism.</title>
        <authorList>
            <person name="Liu H."/>
        </authorList>
    </citation>
    <scope>NUCLEOTIDE SEQUENCE [LARGE SCALE GENOMIC DNA]</scope>
    <source>
        <strain evidence="4">cv. Yunnan</strain>
        <tissue evidence="3">Vines</tissue>
    </source>
</reference>
<proteinExistence type="predicted"/>
<dbReference type="Pfam" id="PF02298">
    <property type="entry name" value="Cu_bind_like"/>
    <property type="match status" value="1"/>
</dbReference>
<feature type="chain" id="PRO_5016400145" description="Phytocyanin domain-containing protein" evidence="1">
    <location>
        <begin position="45"/>
        <end position="142"/>
    </location>
</feature>
<comment type="caution">
    <text evidence="3">The sequence shown here is derived from an EMBL/GenBank/DDBJ whole genome shotgun (WGS) entry which is preliminary data.</text>
</comment>
<dbReference type="CDD" id="cd11013">
    <property type="entry name" value="Plantacyanin"/>
    <property type="match status" value="1"/>
</dbReference>
<gene>
    <name evidence="3" type="ORF">DM860_003106</name>
</gene>
<accession>A0A328D6M2</accession>
<dbReference type="Proteomes" id="UP000249390">
    <property type="component" value="Unassembled WGS sequence"/>
</dbReference>
<dbReference type="SUPFAM" id="SSF49503">
    <property type="entry name" value="Cupredoxins"/>
    <property type="match status" value="1"/>
</dbReference>
<evidence type="ECO:0000313" key="3">
    <source>
        <dbReference type="EMBL" id="RAL39573.1"/>
    </source>
</evidence>
<keyword evidence="4" id="KW-1185">Reference proteome</keyword>
<evidence type="ECO:0000256" key="1">
    <source>
        <dbReference type="SAM" id="SignalP"/>
    </source>
</evidence>
<dbReference type="PROSITE" id="PS51485">
    <property type="entry name" value="PHYTOCYANIN"/>
    <property type="match status" value="1"/>
</dbReference>
<dbReference type="GO" id="GO:0009055">
    <property type="term" value="F:electron transfer activity"/>
    <property type="evidence" value="ECO:0007669"/>
    <property type="project" value="InterPro"/>
</dbReference>
<protein>
    <recommendedName>
        <fullName evidence="2">Phytocyanin domain-containing protein</fullName>
    </recommendedName>
</protein>
<feature type="domain" description="Phytocyanin" evidence="2">
    <location>
        <begin position="47"/>
        <end position="142"/>
    </location>
</feature>
<dbReference type="InterPro" id="IPR003245">
    <property type="entry name" value="Phytocyanin_dom"/>
</dbReference>
<dbReference type="AlphaFoldDB" id="A0A328D6M2"/>